<dbReference type="Proteomes" id="UP001230426">
    <property type="component" value="Unassembled WGS sequence"/>
</dbReference>
<reference evidence="1 2" key="1">
    <citation type="submission" date="2023-07" db="EMBL/GenBank/DDBJ databases">
        <title>Sequencing the genomes of 1000 actinobacteria strains.</title>
        <authorList>
            <person name="Klenk H.-P."/>
        </authorList>
    </citation>
    <scope>NUCLEOTIDE SEQUENCE [LARGE SCALE GENOMIC DNA]</scope>
    <source>
        <strain evidence="1 2">DSM 44109</strain>
    </source>
</reference>
<gene>
    <name evidence="1" type="ORF">J2S55_008400</name>
</gene>
<protein>
    <submittedName>
        <fullName evidence="1">Uncharacterized protein</fullName>
    </submittedName>
</protein>
<dbReference type="RefSeq" id="WP_306872679.1">
    <property type="nucleotide sequence ID" value="NZ_JAUSRB010000002.1"/>
</dbReference>
<evidence type="ECO:0000313" key="2">
    <source>
        <dbReference type="Proteomes" id="UP001230426"/>
    </source>
</evidence>
<name>A0ABT9RK74_9ACTN</name>
<accession>A0ABT9RK74</accession>
<dbReference type="EMBL" id="JAUSRB010000002">
    <property type="protein sequence ID" value="MDP9869134.1"/>
    <property type="molecule type" value="Genomic_DNA"/>
</dbReference>
<organism evidence="1 2">
    <name type="scientific">Streptosporangium brasiliense</name>
    <dbReference type="NCBI Taxonomy" id="47480"/>
    <lineage>
        <taxon>Bacteria</taxon>
        <taxon>Bacillati</taxon>
        <taxon>Actinomycetota</taxon>
        <taxon>Actinomycetes</taxon>
        <taxon>Streptosporangiales</taxon>
        <taxon>Streptosporangiaceae</taxon>
        <taxon>Streptosporangium</taxon>
    </lineage>
</organism>
<comment type="caution">
    <text evidence="1">The sequence shown here is derived from an EMBL/GenBank/DDBJ whole genome shotgun (WGS) entry which is preliminary data.</text>
</comment>
<sequence>MNTGGLWFSGAAAPWLSEWDRTVFATCRPSYHMRQNPAGQWALRAVLTVPVPGHPSPCRAARRGRPRRW</sequence>
<evidence type="ECO:0000313" key="1">
    <source>
        <dbReference type="EMBL" id="MDP9869134.1"/>
    </source>
</evidence>
<keyword evidence="2" id="KW-1185">Reference proteome</keyword>
<proteinExistence type="predicted"/>